<accession>A0A2W4XNZ8</accession>
<gene>
    <name evidence="1" type="ORF">DCF19_21905</name>
</gene>
<dbReference type="EMBL" id="QBML01000042">
    <property type="protein sequence ID" value="PZO36315.1"/>
    <property type="molecule type" value="Genomic_DNA"/>
</dbReference>
<name>A0A2W4XNZ8_9CYAN</name>
<reference evidence="1 2" key="1">
    <citation type="submission" date="2018-04" db="EMBL/GenBank/DDBJ databases">
        <authorList>
            <person name="Go L.Y."/>
            <person name="Mitchell J.A."/>
        </authorList>
    </citation>
    <scope>NUCLEOTIDE SEQUENCE [LARGE SCALE GENOMIC DNA]</scope>
    <source>
        <strain evidence="1">ULC066bin1</strain>
    </source>
</reference>
<sequence>MVCCKAKAKLAKAVKLHRNFHFKTGLLLDQGVRLFGVHKCPLTKPLYKAVKVAGYTNVSLASIALVLLED</sequence>
<reference evidence="1 2" key="2">
    <citation type="submission" date="2018-06" db="EMBL/GenBank/DDBJ databases">
        <title>Metagenomic assembly of (sub)arctic Cyanobacteria and their associated microbiome from non-axenic cultures.</title>
        <authorList>
            <person name="Baurain D."/>
        </authorList>
    </citation>
    <scope>NUCLEOTIDE SEQUENCE [LARGE SCALE GENOMIC DNA]</scope>
    <source>
        <strain evidence="1">ULC066bin1</strain>
    </source>
</reference>
<dbReference type="AlphaFoldDB" id="A0A2W4XNZ8"/>
<protein>
    <submittedName>
        <fullName evidence="1">Uncharacterized protein</fullName>
    </submittedName>
</protein>
<comment type="caution">
    <text evidence="1">The sequence shown here is derived from an EMBL/GenBank/DDBJ whole genome shotgun (WGS) entry which is preliminary data.</text>
</comment>
<evidence type="ECO:0000313" key="2">
    <source>
        <dbReference type="Proteomes" id="UP000249467"/>
    </source>
</evidence>
<proteinExistence type="predicted"/>
<dbReference type="Proteomes" id="UP000249467">
    <property type="component" value="Unassembled WGS sequence"/>
</dbReference>
<organism evidence="1 2">
    <name type="scientific">Pseudanabaena frigida</name>
    <dbReference type="NCBI Taxonomy" id="945775"/>
    <lineage>
        <taxon>Bacteria</taxon>
        <taxon>Bacillati</taxon>
        <taxon>Cyanobacteriota</taxon>
        <taxon>Cyanophyceae</taxon>
        <taxon>Pseudanabaenales</taxon>
        <taxon>Pseudanabaenaceae</taxon>
        <taxon>Pseudanabaena</taxon>
    </lineage>
</organism>
<evidence type="ECO:0000313" key="1">
    <source>
        <dbReference type="EMBL" id="PZO36315.1"/>
    </source>
</evidence>